<comment type="caution">
    <text evidence="1">The sequence shown here is derived from an EMBL/GenBank/DDBJ whole genome shotgun (WGS) entry which is preliminary data.</text>
</comment>
<accession>X0XEN2</accession>
<dbReference type="EMBL" id="BARS01043017">
    <property type="protein sequence ID" value="GAG35108.1"/>
    <property type="molecule type" value="Genomic_DNA"/>
</dbReference>
<dbReference type="AlphaFoldDB" id="X0XEN2"/>
<sequence length="77" mass="8918">VRVAEMSETLRIRLHYGICEELFDLVLRLSDVARVRARILYKAGYHMASQVKKEKPYVLNKKTGLGIKLCNKIIRSN</sequence>
<gene>
    <name evidence="1" type="ORF">S01H1_65184</name>
</gene>
<feature type="non-terminal residue" evidence="1">
    <location>
        <position position="1"/>
    </location>
</feature>
<reference evidence="1" key="1">
    <citation type="journal article" date="2014" name="Front. Microbiol.">
        <title>High frequency of phylogenetically diverse reductive dehalogenase-homologous genes in deep subseafloor sedimentary metagenomes.</title>
        <authorList>
            <person name="Kawai M."/>
            <person name="Futagami T."/>
            <person name="Toyoda A."/>
            <person name="Takaki Y."/>
            <person name="Nishi S."/>
            <person name="Hori S."/>
            <person name="Arai W."/>
            <person name="Tsubouchi T."/>
            <person name="Morono Y."/>
            <person name="Uchiyama I."/>
            <person name="Ito T."/>
            <person name="Fujiyama A."/>
            <person name="Inagaki F."/>
            <person name="Takami H."/>
        </authorList>
    </citation>
    <scope>NUCLEOTIDE SEQUENCE</scope>
    <source>
        <strain evidence="1">Expedition CK06-06</strain>
    </source>
</reference>
<evidence type="ECO:0000313" key="1">
    <source>
        <dbReference type="EMBL" id="GAG35108.1"/>
    </source>
</evidence>
<dbReference type="Gene3D" id="1.10.150.20">
    <property type="entry name" value="5' to 3' exonuclease, C-terminal subdomain"/>
    <property type="match status" value="1"/>
</dbReference>
<protein>
    <submittedName>
        <fullName evidence="1">Uncharacterized protein</fullName>
    </submittedName>
</protein>
<name>X0XEN2_9ZZZZ</name>
<proteinExistence type="predicted"/>
<organism evidence="1">
    <name type="scientific">marine sediment metagenome</name>
    <dbReference type="NCBI Taxonomy" id="412755"/>
    <lineage>
        <taxon>unclassified sequences</taxon>
        <taxon>metagenomes</taxon>
        <taxon>ecological metagenomes</taxon>
    </lineage>
</organism>
<dbReference type="SUPFAM" id="SSF158702">
    <property type="entry name" value="Sec63 N-terminal domain-like"/>
    <property type="match status" value="1"/>
</dbReference>